<reference evidence="3 4" key="1">
    <citation type="journal article" date="2013" name="Genome Announc.">
        <title>Draft genome sequence of MKD8, a conjugal recipient Mycobacterium smegmatis strain.</title>
        <authorList>
            <person name="Gray T.A."/>
            <person name="Palumbo M.J."/>
            <person name="Derbyshire K.M."/>
        </authorList>
    </citation>
    <scope>NUCLEOTIDE SEQUENCE [LARGE SCALE GENOMIC DNA]</scope>
    <source>
        <strain evidence="3 4">MKD8</strain>
    </source>
</reference>
<dbReference type="EMBL" id="CP027541">
    <property type="protein sequence ID" value="AWT56188.1"/>
    <property type="molecule type" value="Genomic_DNA"/>
</dbReference>
<gene>
    <name evidence="3" type="ORF">D806_052380</name>
</gene>
<accession>A0A2U9PWR9</accession>
<keyword evidence="1 3" id="KW-0808">Transferase</keyword>
<dbReference type="PANTHER" id="PTHR43861">
    <property type="entry name" value="TRANS-ACONITATE 2-METHYLTRANSFERASE-RELATED"/>
    <property type="match status" value="1"/>
</dbReference>
<feature type="domain" description="Methyltransferase type 11" evidence="2">
    <location>
        <begin position="44"/>
        <end position="133"/>
    </location>
</feature>
<dbReference type="AlphaFoldDB" id="A0A2U9PWR9"/>
<name>A0A2U9PWR9_MYCSE</name>
<dbReference type="SUPFAM" id="SSF53335">
    <property type="entry name" value="S-adenosyl-L-methionine-dependent methyltransferases"/>
    <property type="match status" value="1"/>
</dbReference>
<keyword evidence="3" id="KW-0489">Methyltransferase</keyword>
<sequence length="254" mass="27998">MTLNNDYAFGAEERERLVAIESLWDAGSQALLAEVGLSAGWNCLELGAGGGSLVEWMVEQGATVTAIDLDTRFVEHLRSDTVTVVESDIRRTELPQAAFDLVHARLVLEHLVDRRQVFDRLIAALRPGGWLVVEDFNWSTFAFEGFDGDEVVNAVEACLTLMRRSGVEVNYGRRMVADLVDAGFVAVRGEGRVRIVDSTAPGFAFFKHSLESLSDDIVAAGLISAEQVEFVRRRLEQDARLTTPMMVAALGRRP</sequence>
<reference evidence="4" key="2">
    <citation type="submission" date="2018-03" db="EMBL/GenBank/DDBJ databases">
        <authorList>
            <person name="Derbyshire K."/>
            <person name="Gray T.A."/>
            <person name="Champion M."/>
        </authorList>
    </citation>
    <scope>NUCLEOTIDE SEQUENCE [LARGE SCALE GENOMIC DNA]</scope>
    <source>
        <strain evidence="4">MKD8</strain>
    </source>
</reference>
<evidence type="ECO:0000259" key="2">
    <source>
        <dbReference type="Pfam" id="PF08241"/>
    </source>
</evidence>
<evidence type="ECO:0000313" key="4">
    <source>
        <dbReference type="Proteomes" id="UP000011200"/>
    </source>
</evidence>
<proteinExistence type="predicted"/>
<evidence type="ECO:0000313" key="3">
    <source>
        <dbReference type="EMBL" id="AWT56188.1"/>
    </source>
</evidence>
<dbReference type="CDD" id="cd02440">
    <property type="entry name" value="AdoMet_MTases"/>
    <property type="match status" value="1"/>
</dbReference>
<dbReference type="GO" id="GO:0032259">
    <property type="term" value="P:methylation"/>
    <property type="evidence" value="ECO:0007669"/>
    <property type="project" value="UniProtKB-KW"/>
</dbReference>
<dbReference type="Proteomes" id="UP000011200">
    <property type="component" value="Chromosome"/>
</dbReference>
<dbReference type="Gene3D" id="3.40.50.150">
    <property type="entry name" value="Vaccinia Virus protein VP39"/>
    <property type="match status" value="1"/>
</dbReference>
<protein>
    <submittedName>
        <fullName evidence="3">Putative methyltransferase</fullName>
    </submittedName>
</protein>
<dbReference type="PANTHER" id="PTHR43861:SF3">
    <property type="entry name" value="PUTATIVE (AFU_ORTHOLOGUE AFUA_2G14390)-RELATED"/>
    <property type="match status" value="1"/>
</dbReference>
<dbReference type="Pfam" id="PF08241">
    <property type="entry name" value="Methyltransf_11"/>
    <property type="match status" value="1"/>
</dbReference>
<dbReference type="InterPro" id="IPR029063">
    <property type="entry name" value="SAM-dependent_MTases_sf"/>
</dbReference>
<dbReference type="InterPro" id="IPR013216">
    <property type="entry name" value="Methyltransf_11"/>
</dbReference>
<evidence type="ECO:0000256" key="1">
    <source>
        <dbReference type="ARBA" id="ARBA00022679"/>
    </source>
</evidence>
<dbReference type="GO" id="GO:0008757">
    <property type="term" value="F:S-adenosylmethionine-dependent methyltransferase activity"/>
    <property type="evidence" value="ECO:0007669"/>
    <property type="project" value="InterPro"/>
</dbReference>
<organism evidence="3 4">
    <name type="scientific">Mycolicibacterium smegmatis (strain MKD8)</name>
    <name type="common">Mycobacterium smegmatis</name>
    <dbReference type="NCBI Taxonomy" id="1214915"/>
    <lineage>
        <taxon>Bacteria</taxon>
        <taxon>Bacillati</taxon>
        <taxon>Actinomycetota</taxon>
        <taxon>Actinomycetes</taxon>
        <taxon>Mycobacteriales</taxon>
        <taxon>Mycobacteriaceae</taxon>
        <taxon>Mycolicibacterium</taxon>
    </lineage>
</organism>